<protein>
    <submittedName>
        <fullName evidence="5">HTH-type transcriptional regulator YodB</fullName>
    </submittedName>
</protein>
<keyword evidence="6" id="KW-1185">Reference proteome</keyword>
<organism evidence="5 6">
    <name type="scientific">Acrocarpospora macrocephala</name>
    <dbReference type="NCBI Taxonomy" id="150177"/>
    <lineage>
        <taxon>Bacteria</taxon>
        <taxon>Bacillati</taxon>
        <taxon>Actinomycetota</taxon>
        <taxon>Actinomycetes</taxon>
        <taxon>Streptosporangiales</taxon>
        <taxon>Streptosporangiaceae</taxon>
        <taxon>Acrocarpospora</taxon>
    </lineage>
</organism>
<dbReference type="InterPro" id="IPR036390">
    <property type="entry name" value="WH_DNA-bd_sf"/>
</dbReference>
<accession>A0A5M3WRA0</accession>
<dbReference type="SUPFAM" id="SSF46785">
    <property type="entry name" value="Winged helix' DNA-binding domain"/>
    <property type="match status" value="1"/>
</dbReference>
<comment type="caution">
    <text evidence="5">The sequence shown here is derived from an EMBL/GenBank/DDBJ whole genome shotgun (WGS) entry which is preliminary data.</text>
</comment>
<dbReference type="RefSeq" id="WP_155357200.1">
    <property type="nucleotide sequence ID" value="NZ_BAAAHL010000038.1"/>
</dbReference>
<evidence type="ECO:0000259" key="4">
    <source>
        <dbReference type="PROSITE" id="PS51118"/>
    </source>
</evidence>
<evidence type="ECO:0000313" key="6">
    <source>
        <dbReference type="Proteomes" id="UP000331127"/>
    </source>
</evidence>
<gene>
    <name evidence="5" type="primary">yodB</name>
    <name evidence="5" type="ORF">Amac_054420</name>
</gene>
<name>A0A5M3WRA0_9ACTN</name>
<dbReference type="InterPro" id="IPR036388">
    <property type="entry name" value="WH-like_DNA-bd_sf"/>
</dbReference>
<keyword evidence="3" id="KW-0804">Transcription</keyword>
<dbReference type="PANTHER" id="PTHR33204">
    <property type="entry name" value="TRANSCRIPTIONAL REGULATOR, MARR FAMILY"/>
    <property type="match status" value="1"/>
</dbReference>
<dbReference type="InterPro" id="IPR002577">
    <property type="entry name" value="HTH_HxlR"/>
</dbReference>
<dbReference type="OrthoDB" id="9800966at2"/>
<dbReference type="Gene3D" id="1.10.10.10">
    <property type="entry name" value="Winged helix-like DNA-binding domain superfamily/Winged helix DNA-binding domain"/>
    <property type="match status" value="1"/>
</dbReference>
<dbReference type="EMBL" id="BLAE01000033">
    <property type="protein sequence ID" value="GES11845.1"/>
    <property type="molecule type" value="Genomic_DNA"/>
</dbReference>
<evidence type="ECO:0000256" key="3">
    <source>
        <dbReference type="ARBA" id="ARBA00023163"/>
    </source>
</evidence>
<evidence type="ECO:0000256" key="1">
    <source>
        <dbReference type="ARBA" id="ARBA00023015"/>
    </source>
</evidence>
<dbReference type="CDD" id="cd00090">
    <property type="entry name" value="HTH_ARSR"/>
    <property type="match status" value="1"/>
</dbReference>
<reference evidence="5 6" key="1">
    <citation type="submission" date="2019-10" db="EMBL/GenBank/DDBJ databases">
        <title>Whole genome shotgun sequence of Acrocarpospora macrocephala NBRC 16266.</title>
        <authorList>
            <person name="Ichikawa N."/>
            <person name="Kimura A."/>
            <person name="Kitahashi Y."/>
            <person name="Komaki H."/>
            <person name="Oguchi A."/>
        </authorList>
    </citation>
    <scope>NUCLEOTIDE SEQUENCE [LARGE SCALE GENOMIC DNA]</scope>
    <source>
        <strain evidence="5 6">NBRC 16266</strain>
    </source>
</reference>
<dbReference type="AlphaFoldDB" id="A0A5M3WRA0"/>
<dbReference type="Pfam" id="PF01638">
    <property type="entry name" value="HxlR"/>
    <property type="match status" value="1"/>
</dbReference>
<keyword evidence="1" id="KW-0805">Transcription regulation</keyword>
<feature type="domain" description="HTH hxlR-type" evidence="4">
    <location>
        <begin position="16"/>
        <end position="114"/>
    </location>
</feature>
<keyword evidence="2" id="KW-0238">DNA-binding</keyword>
<proteinExistence type="predicted"/>
<evidence type="ECO:0000313" key="5">
    <source>
        <dbReference type="EMBL" id="GES11845.1"/>
    </source>
</evidence>
<dbReference type="GO" id="GO:0003677">
    <property type="term" value="F:DNA binding"/>
    <property type="evidence" value="ECO:0007669"/>
    <property type="project" value="UniProtKB-KW"/>
</dbReference>
<dbReference type="PANTHER" id="PTHR33204:SF37">
    <property type="entry name" value="HTH-TYPE TRANSCRIPTIONAL REGULATOR YODB"/>
    <property type="match status" value="1"/>
</dbReference>
<sequence>MTSEAEAGGHAALGFCPQFHAAIELIGRRWNGVILQRLLAGPLRFSEIRKGVPRLTDAMLSQRLRELEDAGIVVREVGTDRPVQVVYALTDVGRRLSPVLDAVAEWSNEWAASR</sequence>
<dbReference type="InterPro" id="IPR011991">
    <property type="entry name" value="ArsR-like_HTH"/>
</dbReference>
<dbReference type="Proteomes" id="UP000331127">
    <property type="component" value="Unassembled WGS sequence"/>
</dbReference>
<dbReference type="PROSITE" id="PS51118">
    <property type="entry name" value="HTH_HXLR"/>
    <property type="match status" value="1"/>
</dbReference>
<evidence type="ECO:0000256" key="2">
    <source>
        <dbReference type="ARBA" id="ARBA00023125"/>
    </source>
</evidence>